<evidence type="ECO:0000256" key="1">
    <source>
        <dbReference type="SAM" id="Phobius"/>
    </source>
</evidence>
<reference evidence="2 3" key="1">
    <citation type="submission" date="2020-08" db="EMBL/GenBank/DDBJ databases">
        <title>Genomic Encyclopedia of Type Strains, Phase IV (KMG-IV): sequencing the most valuable type-strain genomes for metagenomic binning, comparative biology and taxonomic classification.</title>
        <authorList>
            <person name="Goeker M."/>
        </authorList>
    </citation>
    <scope>NUCLEOTIDE SEQUENCE [LARGE SCALE GENOMIC DNA]</scope>
    <source>
        <strain evidence="2 3">DSM 100734</strain>
    </source>
</reference>
<name>A0A7X0D1G7_9HYPH</name>
<feature type="transmembrane region" description="Helical" evidence="1">
    <location>
        <begin position="21"/>
        <end position="38"/>
    </location>
</feature>
<organism evidence="2 3">
    <name type="scientific">Rhizobium wenxiniae</name>
    <dbReference type="NCBI Taxonomy" id="1737357"/>
    <lineage>
        <taxon>Bacteria</taxon>
        <taxon>Pseudomonadati</taxon>
        <taxon>Pseudomonadota</taxon>
        <taxon>Alphaproteobacteria</taxon>
        <taxon>Hyphomicrobiales</taxon>
        <taxon>Rhizobiaceae</taxon>
        <taxon>Rhizobium/Agrobacterium group</taxon>
        <taxon>Rhizobium</taxon>
    </lineage>
</organism>
<keyword evidence="3" id="KW-1185">Reference proteome</keyword>
<dbReference type="RefSeq" id="WP_183994989.1">
    <property type="nucleotide sequence ID" value="NZ_BMHW01000003.1"/>
</dbReference>
<keyword evidence="1" id="KW-0472">Membrane</keyword>
<keyword evidence="1" id="KW-0812">Transmembrane</keyword>
<protein>
    <submittedName>
        <fullName evidence="2">Pilus assembly protein Flp/PilA</fullName>
    </submittedName>
</protein>
<sequence>MRLFRSFIRDISGATAVEYGLLAAVLGITLAAALGNYYEAMGNMFNTITNTYTDASK</sequence>
<proteinExistence type="predicted"/>
<dbReference type="Pfam" id="PF04964">
    <property type="entry name" value="Flp_Fap"/>
    <property type="match status" value="1"/>
</dbReference>
<evidence type="ECO:0000313" key="3">
    <source>
        <dbReference type="Proteomes" id="UP000547879"/>
    </source>
</evidence>
<dbReference type="InterPro" id="IPR007047">
    <property type="entry name" value="Flp_Fap"/>
</dbReference>
<accession>A0A7X0D1G7</accession>
<dbReference type="EMBL" id="JACHEG010000005">
    <property type="protein sequence ID" value="MBB6164442.1"/>
    <property type="molecule type" value="Genomic_DNA"/>
</dbReference>
<dbReference type="Proteomes" id="UP000547879">
    <property type="component" value="Unassembled WGS sequence"/>
</dbReference>
<comment type="caution">
    <text evidence="2">The sequence shown here is derived from an EMBL/GenBank/DDBJ whole genome shotgun (WGS) entry which is preliminary data.</text>
</comment>
<dbReference type="AlphaFoldDB" id="A0A7X0D1G7"/>
<gene>
    <name evidence="2" type="ORF">HNQ72_004283</name>
</gene>
<keyword evidence="1" id="KW-1133">Transmembrane helix</keyword>
<evidence type="ECO:0000313" key="2">
    <source>
        <dbReference type="EMBL" id="MBB6164442.1"/>
    </source>
</evidence>